<accession>A0A2T0XL98</accession>
<dbReference type="InterPro" id="IPR050789">
    <property type="entry name" value="Diverse_Enzym_Activities"/>
</dbReference>
<gene>
    <name evidence="2" type="ORF">BCM14_1145</name>
</gene>
<sequence>MLSAMTIAGAASAQQATMPLPAVAPESAGFSADALSRIDRFFDREIKADRVPGAVLAIAREGKLVYYKAFGFRDKAQNIAMTTDTIFPLASMTKIMASVAALTLTEQGRLPIQAKLTDYFPAFAEMKVGLPQADGSLKYEPQARPILIHDLMRHTSGLTYGGRGDDPISKLYPAGDAPPLEGTIDQFIENITKLPLAHQPGTVFEYSFSADVLGAVVEKVTQQRLGEYLYKTVWQPLGMKDATFHVAANKRALLAQPFPNNPLDGKPQQIRFLKQDTKFDCGGACSFATVGDYLRFGQMLANGGVLDGKRILSPQVVAWMTANHLGPEIKNRVAVIEPHREGYGFGLGVAVRMQPGIAAIPGNVGEYTWNGAYGTAFFADPKERLVVVLGTAAPGDLRKYYREQVQDLVYGAMTK</sequence>
<dbReference type="EMBL" id="PVTV01000011">
    <property type="protein sequence ID" value="PRY99692.1"/>
    <property type="molecule type" value="Genomic_DNA"/>
</dbReference>
<name>A0A2T0XL98_9BURK</name>
<dbReference type="AlphaFoldDB" id="A0A2T0XL98"/>
<dbReference type="PANTHER" id="PTHR43283:SF3">
    <property type="entry name" value="BETA-LACTAMASE FAMILY PROTEIN (AFU_ORTHOLOGUE AFUA_5G07500)"/>
    <property type="match status" value="1"/>
</dbReference>
<protein>
    <submittedName>
        <fullName evidence="2">CubicO group peptidase (Beta-lactamase class C family)</fullName>
    </submittedName>
</protein>
<dbReference type="SUPFAM" id="SSF56601">
    <property type="entry name" value="beta-lactamase/transpeptidase-like"/>
    <property type="match status" value="1"/>
</dbReference>
<dbReference type="InterPro" id="IPR012338">
    <property type="entry name" value="Beta-lactam/transpept-like"/>
</dbReference>
<dbReference type="Proteomes" id="UP000238308">
    <property type="component" value="Unassembled WGS sequence"/>
</dbReference>
<evidence type="ECO:0000259" key="1">
    <source>
        <dbReference type="Pfam" id="PF00144"/>
    </source>
</evidence>
<reference evidence="2 3" key="1">
    <citation type="submission" date="2018-03" db="EMBL/GenBank/DDBJ databases">
        <title>Genomic Encyclopedia of Type Strains, Phase III (KMG-III): the genomes of soil and plant-associated and newly described type strains.</title>
        <authorList>
            <person name="Whitman W."/>
        </authorList>
    </citation>
    <scope>NUCLEOTIDE SEQUENCE [LARGE SCALE GENOMIC DNA]</scope>
    <source>
        <strain evidence="2 3">MWH-P2sevCIIIb</strain>
    </source>
</reference>
<evidence type="ECO:0000313" key="2">
    <source>
        <dbReference type="EMBL" id="PRY99692.1"/>
    </source>
</evidence>
<proteinExistence type="predicted"/>
<keyword evidence="3" id="KW-1185">Reference proteome</keyword>
<dbReference type="PANTHER" id="PTHR43283">
    <property type="entry name" value="BETA-LACTAMASE-RELATED"/>
    <property type="match status" value="1"/>
</dbReference>
<feature type="domain" description="Beta-lactamase-related" evidence="1">
    <location>
        <begin position="38"/>
        <end position="395"/>
    </location>
</feature>
<dbReference type="Gene3D" id="3.40.710.10">
    <property type="entry name" value="DD-peptidase/beta-lactamase superfamily"/>
    <property type="match status" value="1"/>
</dbReference>
<evidence type="ECO:0000313" key="3">
    <source>
        <dbReference type="Proteomes" id="UP000238308"/>
    </source>
</evidence>
<organism evidence="2 3">
    <name type="scientific">Jezberella montanilacus</name>
    <dbReference type="NCBI Taxonomy" id="323426"/>
    <lineage>
        <taxon>Bacteria</taxon>
        <taxon>Pseudomonadati</taxon>
        <taxon>Pseudomonadota</taxon>
        <taxon>Betaproteobacteria</taxon>
        <taxon>Burkholderiales</taxon>
        <taxon>Alcaligenaceae</taxon>
        <taxon>Jezberella</taxon>
    </lineage>
</organism>
<dbReference type="InterPro" id="IPR001466">
    <property type="entry name" value="Beta-lactam-related"/>
</dbReference>
<comment type="caution">
    <text evidence="2">The sequence shown here is derived from an EMBL/GenBank/DDBJ whole genome shotgun (WGS) entry which is preliminary data.</text>
</comment>
<dbReference type="Pfam" id="PF00144">
    <property type="entry name" value="Beta-lactamase"/>
    <property type="match status" value="1"/>
</dbReference>